<evidence type="ECO:0000313" key="1">
    <source>
        <dbReference type="EMBL" id="EUC56748.1"/>
    </source>
</evidence>
<dbReference type="EMBL" id="JATN01000322">
    <property type="protein sequence ID" value="EUC56748.1"/>
    <property type="molecule type" value="Genomic_DNA"/>
</dbReference>
<gene>
    <name evidence="1" type="ORF">RSOL_193970</name>
</gene>
<evidence type="ECO:0000313" key="2">
    <source>
        <dbReference type="Proteomes" id="UP000030108"/>
    </source>
</evidence>
<protein>
    <submittedName>
        <fullName evidence="1">Uncharacterized protein</fullName>
    </submittedName>
</protein>
<proteinExistence type="predicted"/>
<reference evidence="2" key="1">
    <citation type="journal article" date="2014" name="Genome Announc.">
        <title>Draft genome sequence of the plant-pathogenic soil fungus Rhizoctonia solani anastomosis group 3 strain Rhs1AP.</title>
        <authorList>
            <person name="Cubeta M.A."/>
            <person name="Thomas E."/>
            <person name="Dean R.A."/>
            <person name="Jabaji S."/>
            <person name="Neate S.M."/>
            <person name="Tavantzis S."/>
            <person name="Toda T."/>
            <person name="Vilgalys R."/>
            <person name="Bharathan N."/>
            <person name="Fedorova-Abrams N."/>
            <person name="Pakala S.B."/>
            <person name="Pakala S.M."/>
            <person name="Zafar N."/>
            <person name="Joardar V."/>
            <person name="Losada L."/>
            <person name="Nierman W.C."/>
        </authorList>
    </citation>
    <scope>NUCLEOTIDE SEQUENCE [LARGE SCALE GENOMIC DNA]</scope>
    <source>
        <strain evidence="2">AG-3</strain>
    </source>
</reference>
<comment type="caution">
    <text evidence="1">The sequence shown here is derived from an EMBL/GenBank/DDBJ whole genome shotgun (WGS) entry which is preliminary data.</text>
</comment>
<feature type="non-terminal residue" evidence="1">
    <location>
        <position position="256"/>
    </location>
</feature>
<dbReference type="AlphaFoldDB" id="X8J334"/>
<accession>X8J334</accession>
<name>X8J334_9AGAM</name>
<organism evidence="1 2">
    <name type="scientific">Rhizoctonia solani AG-3 Rhs1AP</name>
    <dbReference type="NCBI Taxonomy" id="1086054"/>
    <lineage>
        <taxon>Eukaryota</taxon>
        <taxon>Fungi</taxon>
        <taxon>Dikarya</taxon>
        <taxon>Basidiomycota</taxon>
        <taxon>Agaricomycotina</taxon>
        <taxon>Agaricomycetes</taxon>
        <taxon>Cantharellales</taxon>
        <taxon>Ceratobasidiaceae</taxon>
        <taxon>Rhizoctonia</taxon>
    </lineage>
</organism>
<sequence>MILEQGVNKPPRKLVVTFDDPAWTMIQTDQDDRPQLVHKLNFSHIRTPPFLGRLAILLKLKKGNQRLIQGDDVMFVLYPLRDQGSNNMTVTSLYLTGQPAIEVDPRLKAAEILARHLHNGTRPSDSNEKPRDGIHSPIKRVPVHCISIEGWVPIESITKWSDGLRARFPLGTENIICGTYYDKTYRSCSTIFDSLGNMISREIYSSTDIWWAVWFYSTRDLELMMDDDAKAFKHPRKLVVLIGEQVGILSSTPNKI</sequence>
<dbReference type="Proteomes" id="UP000030108">
    <property type="component" value="Unassembled WGS sequence"/>
</dbReference>